<proteinExistence type="predicted"/>
<reference evidence="2 3" key="1">
    <citation type="submission" date="2024-09" db="EMBL/GenBank/DDBJ databases">
        <authorList>
            <person name="Sun Q."/>
            <person name="Mori K."/>
        </authorList>
    </citation>
    <scope>NUCLEOTIDE SEQUENCE [LARGE SCALE GENOMIC DNA]</scope>
    <source>
        <strain evidence="2 3">CICC 10874</strain>
    </source>
</reference>
<feature type="compositionally biased region" description="Low complexity" evidence="1">
    <location>
        <begin position="185"/>
        <end position="214"/>
    </location>
</feature>
<sequence>MSPRAWARLDNASNIFLAARSDVDPKVFRLSAEMDHEVEPEILQHALDLTIEEYPLYRAVLRRGVFWYYLLDSDLHPQVQADRLPVCAPVYQGDHRSLLFRVAHHRRRIILEVFHALSDGTGALWFLTELVTAYVRLRASDAHPVQCPSAPPASPAPHEEPESPRTLSLDSFRRHFPRRRRRDASAPGAPLGSAAAEPTVAPDAAAPDAGAAGEEQGDEAFLEAAQSAVLEDPVPPPPPGVRTARRLRAAGREQRHRAFGVHRIRGTRTPDARTRAVELTVPAAEVIARAKQARAGTTMYLTALLFEAVRRSARAPDRVASLGASVPVNLRQFYPSTSPRNFFTALRVEHTRRSPDETVAEAARALDADFRAMLEPEELDARVRRLIGLERMPLLRIVPRPLKDVLLRLANTVNNRGLTVAVSNLGRVELPLDVAPHVRRLGFLVSAARPQICVISHGGSLTITFTSPFEETGHVREFARMLTDDGIPVRIAATRVKESKLREELV</sequence>
<dbReference type="PANTHER" id="PTHR28037:SF1">
    <property type="entry name" value="ALCOHOL O-ACETYLTRANSFERASE 1-RELATED"/>
    <property type="match status" value="1"/>
</dbReference>
<dbReference type="SUPFAM" id="SSF52777">
    <property type="entry name" value="CoA-dependent acyltransferases"/>
    <property type="match status" value="1"/>
</dbReference>
<evidence type="ECO:0000313" key="3">
    <source>
        <dbReference type="Proteomes" id="UP001589793"/>
    </source>
</evidence>
<gene>
    <name evidence="2" type="ORF">ACFFF6_07820</name>
</gene>
<dbReference type="EMBL" id="JBHLSV010000007">
    <property type="protein sequence ID" value="MFC0673860.1"/>
    <property type="molecule type" value="Genomic_DNA"/>
</dbReference>
<comment type="caution">
    <text evidence="2">The sequence shown here is derived from an EMBL/GenBank/DDBJ whole genome shotgun (WGS) entry which is preliminary data.</text>
</comment>
<dbReference type="Proteomes" id="UP001589793">
    <property type="component" value="Unassembled WGS sequence"/>
</dbReference>
<evidence type="ECO:0000313" key="2">
    <source>
        <dbReference type="EMBL" id="MFC0673860.1"/>
    </source>
</evidence>
<organism evidence="2 3">
    <name type="scientific">Brachybacterium hainanense</name>
    <dbReference type="NCBI Taxonomy" id="1541174"/>
    <lineage>
        <taxon>Bacteria</taxon>
        <taxon>Bacillati</taxon>
        <taxon>Actinomycetota</taxon>
        <taxon>Actinomycetes</taxon>
        <taxon>Micrococcales</taxon>
        <taxon>Dermabacteraceae</taxon>
        <taxon>Brachybacterium</taxon>
    </lineage>
</organism>
<name>A0ABV6RA47_9MICO</name>
<feature type="region of interest" description="Disordered" evidence="1">
    <location>
        <begin position="144"/>
        <end position="218"/>
    </location>
</feature>
<dbReference type="InterPro" id="IPR052058">
    <property type="entry name" value="Alcohol_O-acetyltransferase"/>
</dbReference>
<dbReference type="PANTHER" id="PTHR28037">
    <property type="entry name" value="ALCOHOL O-ACETYLTRANSFERASE 1-RELATED"/>
    <property type="match status" value="1"/>
</dbReference>
<protein>
    <submittedName>
        <fullName evidence="2">Alcohol acetyltransferase</fullName>
    </submittedName>
</protein>
<accession>A0ABV6RA47</accession>
<evidence type="ECO:0000256" key="1">
    <source>
        <dbReference type="SAM" id="MobiDB-lite"/>
    </source>
</evidence>
<keyword evidence="3" id="KW-1185">Reference proteome</keyword>
<dbReference type="RefSeq" id="WP_376979768.1">
    <property type="nucleotide sequence ID" value="NZ_JBHLSV010000007.1"/>
</dbReference>